<organism evidence="9 10">
    <name type="scientific">Lacrimispora xylanisolvens</name>
    <dbReference type="NCBI Taxonomy" id="384636"/>
    <lineage>
        <taxon>Bacteria</taxon>
        <taxon>Bacillati</taxon>
        <taxon>Bacillota</taxon>
        <taxon>Clostridia</taxon>
        <taxon>Lachnospirales</taxon>
        <taxon>Lachnospiraceae</taxon>
        <taxon>Lacrimispora</taxon>
    </lineage>
</organism>
<dbReference type="GO" id="GO:0005886">
    <property type="term" value="C:plasma membrane"/>
    <property type="evidence" value="ECO:0007669"/>
    <property type="project" value="UniProtKB-SubCell"/>
</dbReference>
<evidence type="ECO:0000256" key="8">
    <source>
        <dbReference type="SAM" id="Phobius"/>
    </source>
</evidence>
<feature type="transmembrane region" description="Helical" evidence="8">
    <location>
        <begin position="300"/>
        <end position="319"/>
    </location>
</feature>
<dbReference type="OrthoDB" id="9784538at2"/>
<evidence type="ECO:0000256" key="3">
    <source>
        <dbReference type="ARBA" id="ARBA00022475"/>
    </source>
</evidence>
<feature type="transmembrane region" description="Helical" evidence="8">
    <location>
        <begin position="93"/>
        <end position="115"/>
    </location>
</feature>
<proteinExistence type="predicted"/>
<protein>
    <submittedName>
        <fullName evidence="9">Monosaccharide ABC transporter membrane protein (CUT2 family)</fullName>
    </submittedName>
</protein>
<dbReference type="Proteomes" id="UP000237749">
    <property type="component" value="Unassembled WGS sequence"/>
</dbReference>
<dbReference type="Pfam" id="PF02653">
    <property type="entry name" value="BPD_transp_2"/>
    <property type="match status" value="1"/>
</dbReference>
<keyword evidence="2" id="KW-0813">Transport</keyword>
<dbReference type="RefSeq" id="WP_104439593.1">
    <property type="nucleotide sequence ID" value="NZ_PTJA01000019.1"/>
</dbReference>
<gene>
    <name evidence="9" type="ORF">BXY41_11912</name>
</gene>
<dbReference type="GO" id="GO:0022857">
    <property type="term" value="F:transmembrane transporter activity"/>
    <property type="evidence" value="ECO:0007669"/>
    <property type="project" value="InterPro"/>
</dbReference>
<keyword evidence="10" id="KW-1185">Reference proteome</keyword>
<sequence length="333" mass="35027">MKTKKMKDIVSKAAPLLALILLFMILSVATDKFLTMNNMMNILRQTAVNGLISAAMLVVLITAGIDLSVGANAILCACVMGMLKNSLGITNPFILILACIITGLCVGFLNGLLLTKMHLPHPFVSTLGMKNVLCGLALLVVSTKTISDFPAGVTFLGSSNLFKSLDGFSGIPLCFVVLLLIYGVYHFFLNKTALGRMIYCVGGNPEAARLSGINSDNVLIFVYSLSGFMCAIAGLVIVGRSAVANPSAAISPYDTDAIAACIIGGASFMGGKGTIWGTLIGALMISTIRNGLTLLNTSSSVQYIVIGMVIIAAVFIDVTRSRMEAKARRLAAK</sequence>
<dbReference type="InterPro" id="IPR001851">
    <property type="entry name" value="ABC_transp_permease"/>
</dbReference>
<feature type="transmembrane region" description="Helical" evidence="8">
    <location>
        <begin position="54"/>
        <end position="81"/>
    </location>
</feature>
<dbReference type="CDD" id="cd06579">
    <property type="entry name" value="TM_PBP1_transp_AraH_like"/>
    <property type="match status" value="1"/>
</dbReference>
<keyword evidence="7 8" id="KW-0472">Membrane</keyword>
<feature type="transmembrane region" description="Helical" evidence="8">
    <location>
        <begin position="168"/>
        <end position="188"/>
    </location>
</feature>
<evidence type="ECO:0000256" key="4">
    <source>
        <dbReference type="ARBA" id="ARBA00022519"/>
    </source>
</evidence>
<comment type="subcellular location">
    <subcellularLocation>
        <location evidence="1">Cell membrane</location>
        <topology evidence="1">Multi-pass membrane protein</topology>
    </subcellularLocation>
</comment>
<feature type="transmembrane region" description="Helical" evidence="8">
    <location>
        <begin position="258"/>
        <end position="288"/>
    </location>
</feature>
<dbReference type="EMBL" id="PTJA01000019">
    <property type="protein sequence ID" value="PPK75842.1"/>
    <property type="molecule type" value="Genomic_DNA"/>
</dbReference>
<evidence type="ECO:0000256" key="6">
    <source>
        <dbReference type="ARBA" id="ARBA00022989"/>
    </source>
</evidence>
<keyword evidence="3" id="KW-1003">Cell membrane</keyword>
<dbReference type="AlphaFoldDB" id="A0A2S6HEF8"/>
<accession>A0A2S6HEF8</accession>
<name>A0A2S6HEF8_9FIRM</name>
<evidence type="ECO:0000256" key="2">
    <source>
        <dbReference type="ARBA" id="ARBA00022448"/>
    </source>
</evidence>
<keyword evidence="5 8" id="KW-0812">Transmembrane</keyword>
<evidence type="ECO:0000256" key="5">
    <source>
        <dbReference type="ARBA" id="ARBA00022692"/>
    </source>
</evidence>
<evidence type="ECO:0000256" key="7">
    <source>
        <dbReference type="ARBA" id="ARBA00023136"/>
    </source>
</evidence>
<comment type="caution">
    <text evidence="9">The sequence shown here is derived from an EMBL/GenBank/DDBJ whole genome shotgun (WGS) entry which is preliminary data.</text>
</comment>
<evidence type="ECO:0000313" key="9">
    <source>
        <dbReference type="EMBL" id="PPK75842.1"/>
    </source>
</evidence>
<evidence type="ECO:0000313" key="10">
    <source>
        <dbReference type="Proteomes" id="UP000237749"/>
    </source>
</evidence>
<evidence type="ECO:0000256" key="1">
    <source>
        <dbReference type="ARBA" id="ARBA00004651"/>
    </source>
</evidence>
<dbReference type="PANTHER" id="PTHR32196">
    <property type="entry name" value="ABC TRANSPORTER PERMEASE PROTEIN YPHD-RELATED-RELATED"/>
    <property type="match status" value="1"/>
</dbReference>
<keyword evidence="6 8" id="KW-1133">Transmembrane helix</keyword>
<feature type="transmembrane region" description="Helical" evidence="8">
    <location>
        <begin position="218"/>
        <end position="238"/>
    </location>
</feature>
<dbReference type="PANTHER" id="PTHR32196:SF21">
    <property type="entry name" value="ABC TRANSPORTER PERMEASE PROTEIN YPHD-RELATED"/>
    <property type="match status" value="1"/>
</dbReference>
<reference evidence="9 10" key="1">
    <citation type="submission" date="2018-02" db="EMBL/GenBank/DDBJ databases">
        <title>Genomic Encyclopedia of Archaeal and Bacterial Type Strains, Phase II (KMG-II): from individual species to whole genera.</title>
        <authorList>
            <person name="Goeker M."/>
        </authorList>
    </citation>
    <scope>NUCLEOTIDE SEQUENCE [LARGE SCALE GENOMIC DNA]</scope>
    <source>
        <strain evidence="9 10">DSM 3808</strain>
    </source>
</reference>
<keyword evidence="4" id="KW-0997">Cell inner membrane</keyword>